<evidence type="ECO:0000256" key="3">
    <source>
        <dbReference type="ARBA" id="ARBA00022763"/>
    </source>
</evidence>
<reference evidence="7 8" key="1">
    <citation type="submission" date="2020-10" db="EMBL/GenBank/DDBJ databases">
        <title>The Coptis chinensis genome and diversification of protoberbering-type alkaloids.</title>
        <authorList>
            <person name="Wang B."/>
            <person name="Shu S."/>
            <person name="Song C."/>
            <person name="Liu Y."/>
        </authorList>
    </citation>
    <scope>NUCLEOTIDE SEQUENCE [LARGE SCALE GENOMIC DNA]</scope>
    <source>
        <strain evidence="7">HL-2020</strain>
        <tissue evidence="7">Leaf</tissue>
    </source>
</reference>
<comment type="caution">
    <text evidence="7">The sequence shown here is derived from an EMBL/GenBank/DDBJ whole genome shotgun (WGS) entry which is preliminary data.</text>
</comment>
<dbReference type="GO" id="GO:0045944">
    <property type="term" value="P:positive regulation of transcription by RNA polymerase II"/>
    <property type="evidence" value="ECO:0007669"/>
    <property type="project" value="TreeGrafter"/>
</dbReference>
<feature type="domain" description="BRCT" evidence="6">
    <location>
        <begin position="68"/>
        <end position="120"/>
    </location>
</feature>
<keyword evidence="8" id="KW-1185">Reference proteome</keyword>
<dbReference type="SUPFAM" id="SSF52113">
    <property type="entry name" value="BRCT domain"/>
    <property type="match status" value="1"/>
</dbReference>
<dbReference type="GO" id="GO:0004842">
    <property type="term" value="F:ubiquitin-protein transferase activity"/>
    <property type="evidence" value="ECO:0007669"/>
    <property type="project" value="TreeGrafter"/>
</dbReference>
<dbReference type="EMBL" id="JADFTS010000003">
    <property type="protein sequence ID" value="KAF9614156.1"/>
    <property type="molecule type" value="Genomic_DNA"/>
</dbReference>
<evidence type="ECO:0000256" key="4">
    <source>
        <dbReference type="ARBA" id="ARBA00023204"/>
    </source>
</evidence>
<dbReference type="OrthoDB" id="2384350at2759"/>
<dbReference type="GO" id="GO:0000724">
    <property type="term" value="P:double-strand break repair via homologous recombination"/>
    <property type="evidence" value="ECO:0007669"/>
    <property type="project" value="TreeGrafter"/>
</dbReference>
<evidence type="ECO:0000313" key="8">
    <source>
        <dbReference type="Proteomes" id="UP000631114"/>
    </source>
</evidence>
<dbReference type="PANTHER" id="PTHR13763">
    <property type="entry name" value="BREAST CANCER TYPE 1 SUSCEPTIBILITY PROTEIN BRCA1"/>
    <property type="match status" value="1"/>
</dbReference>
<organism evidence="7 8">
    <name type="scientific">Coptis chinensis</name>
    <dbReference type="NCBI Taxonomy" id="261450"/>
    <lineage>
        <taxon>Eukaryota</taxon>
        <taxon>Viridiplantae</taxon>
        <taxon>Streptophyta</taxon>
        <taxon>Embryophyta</taxon>
        <taxon>Tracheophyta</taxon>
        <taxon>Spermatophyta</taxon>
        <taxon>Magnoliopsida</taxon>
        <taxon>Ranunculales</taxon>
        <taxon>Ranunculaceae</taxon>
        <taxon>Coptidoideae</taxon>
        <taxon>Coptis</taxon>
    </lineage>
</organism>
<keyword evidence="4" id="KW-0234">DNA repair</keyword>
<accession>A0A835M835</accession>
<dbReference type="AlphaFoldDB" id="A0A835M835"/>
<dbReference type="GO" id="GO:0005634">
    <property type="term" value="C:nucleus"/>
    <property type="evidence" value="ECO:0007669"/>
    <property type="project" value="UniProtKB-SubCell"/>
</dbReference>
<dbReference type="PROSITE" id="PS50172">
    <property type="entry name" value="BRCT"/>
    <property type="match status" value="1"/>
</dbReference>
<dbReference type="Pfam" id="PF00533">
    <property type="entry name" value="BRCT"/>
    <property type="match status" value="1"/>
</dbReference>
<dbReference type="Proteomes" id="UP000631114">
    <property type="component" value="Unassembled WGS sequence"/>
</dbReference>
<sequence length="277" mass="31070">MTQSVAKAFMFPVQSWYPSRLDTENFVMLCPLHPSSKLPKELCESQRKRRKQCLTIAEKVYRNALCCVTHIIASTDENGACRRTLKFLSGILEGKWILKIDWVNACMKAMEPVAEEAYEIILDIHAIKDGPQRGRLSVLNKQPELFYVCNFHFMGEFVGSYKGYLQDLVVAVEGIVLQRKPILGDRCGLPSASTTCIIYSAELSDQCDSGKKALCNRRQDEAKTLASSTGAKVAGHSWVLRLELFLVVTRVGVLVNFYLLMQKVIKLPTGDLSTLKS</sequence>
<keyword evidence="5" id="KW-0539">Nucleus</keyword>
<dbReference type="InterPro" id="IPR036420">
    <property type="entry name" value="BRCT_dom_sf"/>
</dbReference>
<evidence type="ECO:0000256" key="2">
    <source>
        <dbReference type="ARBA" id="ARBA00022737"/>
    </source>
</evidence>
<dbReference type="InterPro" id="IPR031099">
    <property type="entry name" value="BRCA1-associated"/>
</dbReference>
<dbReference type="PANTHER" id="PTHR13763:SF0">
    <property type="entry name" value="BREAST CANCER TYPE 1 SUSCEPTIBILITY PROTEIN"/>
    <property type="match status" value="1"/>
</dbReference>
<evidence type="ECO:0000256" key="5">
    <source>
        <dbReference type="ARBA" id="ARBA00023242"/>
    </source>
</evidence>
<evidence type="ECO:0000313" key="7">
    <source>
        <dbReference type="EMBL" id="KAF9614156.1"/>
    </source>
</evidence>
<keyword evidence="2" id="KW-0677">Repeat</keyword>
<protein>
    <recommendedName>
        <fullName evidence="6">BRCT domain-containing protein</fullName>
    </recommendedName>
</protein>
<gene>
    <name evidence="7" type="ORF">IFM89_015626</name>
</gene>
<keyword evidence="3" id="KW-0227">DNA damage</keyword>
<dbReference type="Gene3D" id="3.40.50.10190">
    <property type="entry name" value="BRCT domain"/>
    <property type="match status" value="2"/>
</dbReference>
<dbReference type="SMART" id="SM00292">
    <property type="entry name" value="BRCT"/>
    <property type="match status" value="2"/>
</dbReference>
<proteinExistence type="predicted"/>
<dbReference type="InterPro" id="IPR001357">
    <property type="entry name" value="BRCT_dom"/>
</dbReference>
<evidence type="ECO:0000256" key="1">
    <source>
        <dbReference type="ARBA" id="ARBA00004123"/>
    </source>
</evidence>
<evidence type="ECO:0000259" key="6">
    <source>
        <dbReference type="PROSITE" id="PS50172"/>
    </source>
</evidence>
<name>A0A835M835_9MAGN</name>
<comment type="subcellular location">
    <subcellularLocation>
        <location evidence="1">Nucleus</location>
    </subcellularLocation>
</comment>